<dbReference type="InterPro" id="IPR011335">
    <property type="entry name" value="Restrct_endonuc-II-like"/>
</dbReference>
<accession>A0AAW6PBK4</accession>
<name>A0AAW6PBK4_9PSED</name>
<evidence type="ECO:0000259" key="2">
    <source>
        <dbReference type="Pfam" id="PF04480"/>
    </source>
</evidence>
<proteinExistence type="predicted"/>
<sequence length="139" mass="15999">MPSYRDFSRQLRKDQTDAERALWQQLRGHRFMDLKFKRQKVVGHYIVDFICLERMLVIELDGGQHLGSASDLERDAWLCARGFQVLRFWNHDVLLKMDSVLEAIRLALDSSSQSSPQPSAARPALKGEGAVRRGLQSWS</sequence>
<gene>
    <name evidence="3" type="ORF">P3W55_20420</name>
</gene>
<dbReference type="Proteomes" id="UP001220662">
    <property type="component" value="Unassembled WGS sequence"/>
</dbReference>
<dbReference type="CDD" id="cd01038">
    <property type="entry name" value="Endonuclease_DUF559"/>
    <property type="match status" value="1"/>
</dbReference>
<evidence type="ECO:0000256" key="1">
    <source>
        <dbReference type="SAM" id="MobiDB-lite"/>
    </source>
</evidence>
<dbReference type="PANTHER" id="PTHR38590">
    <property type="entry name" value="BLL0828 PROTEIN"/>
    <property type="match status" value="1"/>
</dbReference>
<feature type="region of interest" description="Disordered" evidence="1">
    <location>
        <begin position="109"/>
        <end position="139"/>
    </location>
</feature>
<dbReference type="Gene3D" id="3.40.960.10">
    <property type="entry name" value="VSR Endonuclease"/>
    <property type="match status" value="1"/>
</dbReference>
<evidence type="ECO:0000313" key="4">
    <source>
        <dbReference type="Proteomes" id="UP001220662"/>
    </source>
</evidence>
<dbReference type="PANTHER" id="PTHR38590:SF1">
    <property type="entry name" value="BLL0828 PROTEIN"/>
    <property type="match status" value="1"/>
</dbReference>
<dbReference type="InterPro" id="IPR007569">
    <property type="entry name" value="DUF559"/>
</dbReference>
<comment type="caution">
    <text evidence="3">The sequence shown here is derived from an EMBL/GenBank/DDBJ whole genome shotgun (WGS) entry which is preliminary data.</text>
</comment>
<dbReference type="EMBL" id="JARJLR010000328">
    <property type="protein sequence ID" value="MDF3844084.1"/>
    <property type="molecule type" value="Genomic_DNA"/>
</dbReference>
<dbReference type="Pfam" id="PF04480">
    <property type="entry name" value="DUF559"/>
    <property type="match status" value="1"/>
</dbReference>
<dbReference type="RefSeq" id="WP_276215375.1">
    <property type="nucleotide sequence ID" value="NZ_JARJLR010000328.1"/>
</dbReference>
<dbReference type="AlphaFoldDB" id="A0AAW6PBK4"/>
<organism evidence="3 4">
    <name type="scientific">Pseudomonas citronellolis</name>
    <dbReference type="NCBI Taxonomy" id="53408"/>
    <lineage>
        <taxon>Bacteria</taxon>
        <taxon>Pseudomonadati</taxon>
        <taxon>Pseudomonadota</taxon>
        <taxon>Gammaproteobacteria</taxon>
        <taxon>Pseudomonadales</taxon>
        <taxon>Pseudomonadaceae</taxon>
        <taxon>Pseudomonas</taxon>
    </lineage>
</organism>
<reference evidence="3" key="1">
    <citation type="submission" date="2023-03" db="EMBL/GenBank/DDBJ databases">
        <title>Draft assemblies of triclosan tolerant bacteria isolated from returned activated sludge.</title>
        <authorList>
            <person name="Van Hamelsveld S."/>
        </authorList>
    </citation>
    <scope>NUCLEOTIDE SEQUENCE</scope>
    <source>
        <strain evidence="3">GW210015_S63</strain>
    </source>
</reference>
<evidence type="ECO:0000313" key="3">
    <source>
        <dbReference type="EMBL" id="MDF3844084.1"/>
    </source>
</evidence>
<dbReference type="InterPro" id="IPR047216">
    <property type="entry name" value="Endonuclease_DUF559_bact"/>
</dbReference>
<feature type="compositionally biased region" description="Low complexity" evidence="1">
    <location>
        <begin position="110"/>
        <end position="121"/>
    </location>
</feature>
<feature type="domain" description="DUF559" evidence="2">
    <location>
        <begin position="5"/>
        <end position="108"/>
    </location>
</feature>
<dbReference type="SUPFAM" id="SSF52980">
    <property type="entry name" value="Restriction endonuclease-like"/>
    <property type="match status" value="1"/>
</dbReference>
<protein>
    <submittedName>
        <fullName evidence="3">DUF559 domain-containing protein</fullName>
    </submittedName>
</protein>